<dbReference type="Gene3D" id="3.40.50.300">
    <property type="entry name" value="P-loop containing nucleotide triphosphate hydrolases"/>
    <property type="match status" value="1"/>
</dbReference>
<evidence type="ECO:0000313" key="4">
    <source>
        <dbReference type="Proteomes" id="UP000265631"/>
    </source>
</evidence>
<comment type="caution">
    <text evidence="3">The sequence shown here is derived from an EMBL/GenBank/DDBJ whole genome shotgun (WGS) entry which is preliminary data.</text>
</comment>
<evidence type="ECO:0000313" key="3">
    <source>
        <dbReference type="EMBL" id="RFN44934.1"/>
    </source>
</evidence>
<dbReference type="InterPro" id="IPR027417">
    <property type="entry name" value="P-loop_NTPase"/>
</dbReference>
<evidence type="ECO:0000259" key="2">
    <source>
        <dbReference type="Pfam" id="PF00004"/>
    </source>
</evidence>
<reference evidence="3 4" key="1">
    <citation type="journal article" date="2018" name="PLoS Pathog.">
        <title>Evolution of structural diversity of trichothecenes, a family of toxins produced by plant pathogenic and entomopathogenic fungi.</title>
        <authorList>
            <person name="Proctor R.H."/>
            <person name="McCormick S.P."/>
            <person name="Kim H.S."/>
            <person name="Cardoza R.E."/>
            <person name="Stanley A.M."/>
            <person name="Lindo L."/>
            <person name="Kelly A."/>
            <person name="Brown D.W."/>
            <person name="Lee T."/>
            <person name="Vaughan M.M."/>
            <person name="Alexander N.J."/>
            <person name="Busman M."/>
            <person name="Gutierrez S."/>
        </authorList>
    </citation>
    <scope>NUCLEOTIDE SEQUENCE [LARGE SCALE GENOMIC DNA]</scope>
    <source>
        <strain evidence="3 4">NRRL 13405</strain>
    </source>
</reference>
<feature type="region of interest" description="Disordered" evidence="1">
    <location>
        <begin position="291"/>
        <end position="323"/>
    </location>
</feature>
<dbReference type="GO" id="GO:0005524">
    <property type="term" value="F:ATP binding"/>
    <property type="evidence" value="ECO:0007669"/>
    <property type="project" value="InterPro"/>
</dbReference>
<gene>
    <name evidence="3" type="ORF">FIE12Z_10829</name>
</gene>
<feature type="region of interest" description="Disordered" evidence="1">
    <location>
        <begin position="767"/>
        <end position="815"/>
    </location>
</feature>
<dbReference type="AlphaFoldDB" id="A0A395MAM0"/>
<protein>
    <submittedName>
        <fullName evidence="3">Pathway-specific regulatory protein nit-4</fullName>
    </submittedName>
</protein>
<feature type="compositionally biased region" description="Basic and acidic residues" evidence="1">
    <location>
        <begin position="797"/>
        <end position="815"/>
    </location>
</feature>
<feature type="compositionally biased region" description="Acidic residues" evidence="1">
    <location>
        <begin position="304"/>
        <end position="318"/>
    </location>
</feature>
<evidence type="ECO:0000256" key="1">
    <source>
        <dbReference type="SAM" id="MobiDB-lite"/>
    </source>
</evidence>
<dbReference type="EMBL" id="PXXK01000385">
    <property type="protein sequence ID" value="RFN44934.1"/>
    <property type="molecule type" value="Genomic_DNA"/>
</dbReference>
<keyword evidence="4" id="KW-1185">Reference proteome</keyword>
<dbReference type="SUPFAM" id="SSF52540">
    <property type="entry name" value="P-loop containing nucleoside triphosphate hydrolases"/>
    <property type="match status" value="1"/>
</dbReference>
<feature type="compositionally biased region" description="Acidic residues" evidence="1">
    <location>
        <begin position="782"/>
        <end position="796"/>
    </location>
</feature>
<name>A0A395MAM0_9HYPO</name>
<feature type="compositionally biased region" description="Basic and acidic residues" evidence="1">
    <location>
        <begin position="292"/>
        <end position="303"/>
    </location>
</feature>
<dbReference type="GO" id="GO:0016887">
    <property type="term" value="F:ATP hydrolysis activity"/>
    <property type="evidence" value="ECO:0007669"/>
    <property type="project" value="InterPro"/>
</dbReference>
<feature type="domain" description="ATPase AAA-type core" evidence="2">
    <location>
        <begin position="645"/>
        <end position="716"/>
    </location>
</feature>
<dbReference type="Pfam" id="PF00004">
    <property type="entry name" value="AAA"/>
    <property type="match status" value="1"/>
</dbReference>
<accession>A0A395MAM0</accession>
<dbReference type="STRING" id="2594813.A0A395MAM0"/>
<organism evidence="3 4">
    <name type="scientific">Fusarium flagelliforme</name>
    <dbReference type="NCBI Taxonomy" id="2675880"/>
    <lineage>
        <taxon>Eukaryota</taxon>
        <taxon>Fungi</taxon>
        <taxon>Dikarya</taxon>
        <taxon>Ascomycota</taxon>
        <taxon>Pezizomycotina</taxon>
        <taxon>Sordariomycetes</taxon>
        <taxon>Hypocreomycetidae</taxon>
        <taxon>Hypocreales</taxon>
        <taxon>Nectriaceae</taxon>
        <taxon>Fusarium</taxon>
        <taxon>Fusarium incarnatum-equiseti species complex</taxon>
    </lineage>
</organism>
<proteinExistence type="predicted"/>
<dbReference type="InterPro" id="IPR003959">
    <property type="entry name" value="ATPase_AAA_core"/>
</dbReference>
<sequence length="964" mass="108749">MGENLQEPKDFATLNHLAEFPPGLDEAVYPGRWYLRSPEAATTSADNGVVRQFWFSSELLSRTTVERPTGIQLVTYSHGKVSDGQTKANPKGSTWFEIRICGSKEEAAERKSRKLDNGQLLEWFSHRHRVQSEEEEWCLGRTFIQDDNILKHVETGDVVAVYICASGSYSNHAEEGYLCFEYGGHKGCGIKLKLPKPDNPPKILVYGEKRRECLMTPIAGSSAKDAVFVDGGVDLMKRLLKSDGKNWKVERNYLRSKHNAPNPHTIFDLEDIKNNDGAPKDTDLYETVKQYNLHDHDNPRPRGDEEDDAPEVPAEDDVPPITAASDADPKIIIWNDFGVSRGDHENAQSDARLLIYQMRSPIFQKGLWKKAIKATRHRVKLGADTQGFQRVLIVIDAEDLRAHGFNISRRVSWEKTIEDFQAHFNEFNNHIYEGMHVIVRLGYEGAIYVPPTPNGTYKDPQFHCYLVPDKAEGDLLRSHKGNIPGIDMAFVSGLAASLVRESDRSLESLSKTQVEAAVDLALTWSHRYARVRFCKDDDSINYPCPKHFDLDSLPKPRLITVEAQGVVQASGDWSLFTLISDVKGDVSSDIVTKGSTEWLESSVPTARFGNLLTADRIEIECFRSTAAVIDEYLASPPGKPLSIAVFGSPGAGKSFGVKEVIKTMLPGSKDPIEVNLSQFMSHFELLSTFHNIRDMALAGQMPVVMFDEFDSVFERQELGWLKYFLAPMQDGYFLEDGQQRSLKKAIFIFVGGTSSTWAEFTKGMYKKKKDDGGHHGSNSGTDDSDTSDDEEDESNEIDEKRVLENAKRDQDKKAKKPDFVSRLSAYINIRGLNKIGKGNEDEMFTVRRAMVLRSALSRRLNVSKGKDIPIDGRVLNALLKQRKFRHGARSITLILQMSALSGRKRFEASALPDDEQLSMHIDVTKFKKNIREDIHDELMHGRRRGRTFKQIDIELRKILMDRVQ</sequence>
<dbReference type="Proteomes" id="UP000265631">
    <property type="component" value="Unassembled WGS sequence"/>
</dbReference>